<dbReference type="RefSeq" id="WP_197964184.1">
    <property type="nucleotide sequence ID" value="NZ_JACCHP010000048.1"/>
</dbReference>
<evidence type="ECO:0000313" key="2">
    <source>
        <dbReference type="Proteomes" id="UP000807370"/>
    </source>
</evidence>
<accession>A0ABS0Q118</accession>
<evidence type="ECO:0008006" key="3">
    <source>
        <dbReference type="Google" id="ProtNLM"/>
    </source>
</evidence>
<protein>
    <recommendedName>
        <fullName evidence="3">Restriction endonuclease</fullName>
    </recommendedName>
</protein>
<proteinExistence type="predicted"/>
<keyword evidence="2" id="KW-1185">Reference proteome</keyword>
<dbReference type="Proteomes" id="UP000807370">
    <property type="component" value="Unassembled WGS sequence"/>
</dbReference>
<reference evidence="1 2" key="1">
    <citation type="submission" date="2020-07" db="EMBL/GenBank/DDBJ databases">
        <title>Bradyrhizobium diversity isolated from nodules of indigenous legumes of Western Australia.</title>
        <authorList>
            <person name="Klepa M.S."/>
        </authorList>
    </citation>
    <scope>NUCLEOTIDE SEQUENCE [LARGE SCALE GENOMIC DNA]</scope>
    <source>
        <strain evidence="1 2">CNPSo 4010</strain>
    </source>
</reference>
<gene>
    <name evidence="1" type="ORF">HZZ13_36095</name>
</gene>
<evidence type="ECO:0000313" key="1">
    <source>
        <dbReference type="EMBL" id="MBH5403177.1"/>
    </source>
</evidence>
<name>A0ABS0Q118_9BRAD</name>
<dbReference type="EMBL" id="JACCHP010000048">
    <property type="protein sequence ID" value="MBH5403177.1"/>
    <property type="molecule type" value="Genomic_DNA"/>
</dbReference>
<sequence length="775" mass="86828">MATPPRIWLDYRPVRIGWVVTGQDTSQLATAAGWNTCLWGGRYNCVVPANDEPLADSIVSCFGVDVLIPVEQSDASAAFISRFPHLEYHQWRKGIFAQRGCEFADIRHPVRIVARQEKEPAEFFTAPTWESSDPLKILLTLQFGCYPAPDTNIADYRGAIENALKSSATAIPLDGPLPVALLEQVTPLKLTAYDLSHERSFRGRRGPGVVLGSATDFDALLMFWNLRAAGAPLIFYDQAHSTRLKPYAEAFLSPFRGKRLSPSERVTFWIRRDYSTDDSWKPDLDLSDLPISLSDGRGDIIWNGLNVEPSSPKFSAWHRDVVPSYVEGSGKASASFSLPGRPFNDDDTQALSQKFVVVVDATQHGSPDAELTFETPHVPALNEFYGRNFYFEYDAARSQAGRFDKGSIGIITSISTQRLEIQAFRVFHWLKEFFEISKLKIERSEPGLRCSRIIAQLGGIQSCRVLKVRGARLLLRAYGVDEHFTRSAAITKIRDVDAANSSSSLELFKHLFIEYRESGDLKADDVFRYLLERRVFRAGLEFTCSNCQLPSWTHLDDVKTNISCSYCDHTYDVSPQLKDRDWRYRRSGIFGRNDNQLGGVTVALTLQQLDTSLHDRLMMYSTAIKFTSSTGAIEQCESDLVAVVAGTSLDGDSSVEIAFGECKTEMPFNEEDVRKLRALADAIPSTLAVTYIIFSKTGTFSDAELALAKSLNSEYRKRVILWSRDELEPYHVYERSKDRLGDDWHASSLADMAQITHRLYFTNAAASSSQVQGGS</sequence>
<comment type="caution">
    <text evidence="1">The sequence shown here is derived from an EMBL/GenBank/DDBJ whole genome shotgun (WGS) entry which is preliminary data.</text>
</comment>
<organism evidence="1 2">
    <name type="scientific">Bradyrhizobium agreste</name>
    <dbReference type="NCBI Taxonomy" id="2751811"/>
    <lineage>
        <taxon>Bacteria</taxon>
        <taxon>Pseudomonadati</taxon>
        <taxon>Pseudomonadota</taxon>
        <taxon>Alphaproteobacteria</taxon>
        <taxon>Hyphomicrobiales</taxon>
        <taxon>Nitrobacteraceae</taxon>
        <taxon>Bradyrhizobium</taxon>
    </lineage>
</organism>